<dbReference type="GeneID" id="93547327"/>
<dbReference type="GO" id="GO:0009060">
    <property type="term" value="P:aerobic respiration"/>
    <property type="evidence" value="ECO:0007669"/>
    <property type="project" value="TreeGrafter"/>
</dbReference>
<evidence type="ECO:0000256" key="4">
    <source>
        <dbReference type="ARBA" id="ARBA00023004"/>
    </source>
</evidence>
<dbReference type="NCBIfam" id="NF009053">
    <property type="entry name" value="PRK12387.1"/>
    <property type="match status" value="1"/>
</dbReference>
<dbReference type="GO" id="GO:0003954">
    <property type="term" value="F:NADH dehydrogenase activity"/>
    <property type="evidence" value="ECO:0007669"/>
    <property type="project" value="TreeGrafter"/>
</dbReference>
<evidence type="ECO:0000313" key="9">
    <source>
        <dbReference type="Proteomes" id="UP000241190"/>
    </source>
</evidence>
<keyword evidence="2" id="KW-0479">Metal-binding</keyword>
<evidence type="ECO:0000256" key="2">
    <source>
        <dbReference type="ARBA" id="ARBA00022723"/>
    </source>
</evidence>
<name>A0A0D8P3K9_9GAMM</name>
<reference evidence="7 10" key="1">
    <citation type="submission" date="2018-01" db="EMBL/GenBank/DDBJ databases">
        <title>Whole genome sequencing of Histamine producing bacteria.</title>
        <authorList>
            <person name="Butler K."/>
        </authorList>
    </citation>
    <scope>NUCLEOTIDE SEQUENCE [LARGE SCALE GENOMIC DNA]</scope>
    <source>
        <strain evidence="8 9">ATCC 51761</strain>
        <strain evidence="7 10">NCIMB 13481</strain>
    </source>
</reference>
<keyword evidence="3" id="KW-0677">Repeat</keyword>
<feature type="domain" description="4Fe-4S ferredoxin-type" evidence="6">
    <location>
        <begin position="31"/>
        <end position="60"/>
    </location>
</feature>
<dbReference type="Proteomes" id="UP000241190">
    <property type="component" value="Unassembled WGS sequence"/>
</dbReference>
<dbReference type="EMBL" id="PYLW01000009">
    <property type="protein sequence ID" value="PSV96878.1"/>
    <property type="molecule type" value="Genomic_DNA"/>
</dbReference>
<evidence type="ECO:0000313" key="8">
    <source>
        <dbReference type="EMBL" id="PSW99756.1"/>
    </source>
</evidence>
<evidence type="ECO:0000259" key="6">
    <source>
        <dbReference type="PROSITE" id="PS51379"/>
    </source>
</evidence>
<dbReference type="PROSITE" id="PS51379">
    <property type="entry name" value="4FE4S_FER_2"/>
    <property type="match status" value="2"/>
</dbReference>
<dbReference type="Proteomes" id="UP000241954">
    <property type="component" value="Unassembled WGS sequence"/>
</dbReference>
<dbReference type="GO" id="GO:0046872">
    <property type="term" value="F:metal ion binding"/>
    <property type="evidence" value="ECO:0007669"/>
    <property type="project" value="UniProtKB-KW"/>
</dbReference>
<dbReference type="PANTHER" id="PTHR10849">
    <property type="entry name" value="NADH DEHYDROGENASE UBIQUINONE IRON-SULFUR PROTEIN 8, MITOCHONDRIAL"/>
    <property type="match status" value="1"/>
</dbReference>
<keyword evidence="1" id="KW-0004">4Fe-4S</keyword>
<dbReference type="EMBL" id="PYOP01000001">
    <property type="protein sequence ID" value="PSW99756.1"/>
    <property type="molecule type" value="Genomic_DNA"/>
</dbReference>
<dbReference type="GO" id="GO:0051539">
    <property type="term" value="F:4 iron, 4 sulfur cluster binding"/>
    <property type="evidence" value="ECO:0007669"/>
    <property type="project" value="UniProtKB-KW"/>
</dbReference>
<dbReference type="AlphaFoldDB" id="A0A0D8P3K9"/>
<gene>
    <name evidence="7" type="ORF">C9I88_10305</name>
    <name evidence="8" type="ORF">C9J52_00705</name>
</gene>
<dbReference type="InterPro" id="IPR017900">
    <property type="entry name" value="4Fe4S_Fe_S_CS"/>
</dbReference>
<dbReference type="InterPro" id="IPR017896">
    <property type="entry name" value="4Fe4S_Fe-S-bd"/>
</dbReference>
<dbReference type="PANTHER" id="PTHR10849:SF35">
    <property type="entry name" value="FORMATE HYDROGENLYASE SUBUNIT 6-RELATED"/>
    <property type="match status" value="1"/>
</dbReference>
<dbReference type="SUPFAM" id="SSF54862">
    <property type="entry name" value="4Fe-4S ferredoxins"/>
    <property type="match status" value="1"/>
</dbReference>
<evidence type="ECO:0000256" key="3">
    <source>
        <dbReference type="ARBA" id="ARBA00022737"/>
    </source>
</evidence>
<feature type="domain" description="4Fe-4S ferredoxin-type" evidence="6">
    <location>
        <begin position="66"/>
        <end position="95"/>
    </location>
</feature>
<dbReference type="STRING" id="56192.UB38_09365"/>
<dbReference type="PROSITE" id="PS00198">
    <property type="entry name" value="4FE4S_FER_1"/>
    <property type="match status" value="2"/>
</dbReference>
<keyword evidence="9" id="KW-1185">Reference proteome</keyword>
<evidence type="ECO:0000256" key="1">
    <source>
        <dbReference type="ARBA" id="ARBA00022485"/>
    </source>
</evidence>
<comment type="caution">
    <text evidence="7">The sequence shown here is derived from an EMBL/GenBank/DDBJ whole genome shotgun (WGS) entry which is preliminary data.</text>
</comment>
<evidence type="ECO:0000313" key="7">
    <source>
        <dbReference type="EMBL" id="PSV96878.1"/>
    </source>
</evidence>
<dbReference type="GO" id="GO:0016020">
    <property type="term" value="C:membrane"/>
    <property type="evidence" value="ECO:0007669"/>
    <property type="project" value="InterPro"/>
</dbReference>
<evidence type="ECO:0000313" key="10">
    <source>
        <dbReference type="Proteomes" id="UP000241954"/>
    </source>
</evidence>
<protein>
    <submittedName>
        <fullName evidence="7">4Fe-4S dicluster domain-containing protein</fullName>
    </submittedName>
</protein>
<dbReference type="Gene3D" id="3.30.70.3270">
    <property type="match status" value="1"/>
</dbReference>
<proteinExistence type="predicted"/>
<keyword evidence="4" id="KW-0408">Iron</keyword>
<dbReference type="RefSeq" id="WP_045035482.1">
    <property type="nucleotide sequence ID" value="NZ_CAMQYU010000031.1"/>
</dbReference>
<sequence length="182" mass="20607">MFKLLKTVIKTGSVTTKYPFAPMEMSEDFRGKPELDADQCLSCGACTRACPANALIMETDTKAGTRRWELSTARCIFCGRCEEVCPTKAIKLTQNFELAVTSKADLYDEAVFTLANCRQCDRPFVARKLLEYVMDTLAHSGVSGDQLQERRKQIETCPECRRRNNMLDSENVSHLRYLGDQK</sequence>
<dbReference type="Pfam" id="PF12838">
    <property type="entry name" value="Fer4_7"/>
    <property type="match status" value="1"/>
</dbReference>
<dbReference type="OrthoDB" id="9808559at2"/>
<dbReference type="InterPro" id="IPR010226">
    <property type="entry name" value="NADH_quinone_OxRdtase_chainI"/>
</dbReference>
<organism evidence="7 10">
    <name type="scientific">Photobacterium iliopiscarium</name>
    <dbReference type="NCBI Taxonomy" id="56192"/>
    <lineage>
        <taxon>Bacteria</taxon>
        <taxon>Pseudomonadati</taxon>
        <taxon>Pseudomonadota</taxon>
        <taxon>Gammaproteobacteria</taxon>
        <taxon>Vibrionales</taxon>
        <taxon>Vibrionaceae</taxon>
        <taxon>Photobacterium</taxon>
    </lineage>
</organism>
<keyword evidence="5" id="KW-0411">Iron-sulfur</keyword>
<evidence type="ECO:0000256" key="5">
    <source>
        <dbReference type="ARBA" id="ARBA00023014"/>
    </source>
</evidence>
<accession>A0A0D8P3K9</accession>